<dbReference type="FunFam" id="2.170.260.10:FF:000003">
    <property type="entry name" value="Piwi-like RNA-mediated gene silencing 2"/>
    <property type="match status" value="1"/>
</dbReference>
<feature type="compositionally biased region" description="Low complexity" evidence="8">
    <location>
        <begin position="52"/>
        <end position="61"/>
    </location>
</feature>
<evidence type="ECO:0000259" key="10">
    <source>
        <dbReference type="PROSITE" id="PS50822"/>
    </source>
</evidence>
<evidence type="ECO:0000313" key="12">
    <source>
        <dbReference type="Proteomes" id="UP001367676"/>
    </source>
</evidence>
<dbReference type="Pfam" id="PF23278">
    <property type="entry name" value="Piwi_N"/>
    <property type="match status" value="1"/>
</dbReference>
<dbReference type="PROSITE" id="PS50821">
    <property type="entry name" value="PAZ"/>
    <property type="match status" value="1"/>
</dbReference>
<dbReference type="InterPro" id="IPR036085">
    <property type="entry name" value="PAZ_dom_sf"/>
</dbReference>
<protein>
    <submittedName>
        <fullName evidence="11">Uncharacterized protein</fullName>
    </submittedName>
</protein>
<keyword evidence="4" id="KW-0221">Differentiation</keyword>
<evidence type="ECO:0000256" key="2">
    <source>
        <dbReference type="ARBA" id="ARBA00022473"/>
    </source>
</evidence>
<dbReference type="InterPro" id="IPR012337">
    <property type="entry name" value="RNaseH-like_sf"/>
</dbReference>
<dbReference type="Proteomes" id="UP001367676">
    <property type="component" value="Unassembled WGS sequence"/>
</dbReference>
<evidence type="ECO:0000256" key="3">
    <source>
        <dbReference type="ARBA" id="ARBA00022490"/>
    </source>
</evidence>
<dbReference type="GO" id="GO:0030154">
    <property type="term" value="P:cell differentiation"/>
    <property type="evidence" value="ECO:0007669"/>
    <property type="project" value="UniProtKB-KW"/>
</dbReference>
<keyword evidence="2" id="KW-0217">Developmental protein</keyword>
<evidence type="ECO:0000256" key="8">
    <source>
        <dbReference type="SAM" id="MobiDB-lite"/>
    </source>
</evidence>
<dbReference type="GO" id="GO:0003723">
    <property type="term" value="F:RNA binding"/>
    <property type="evidence" value="ECO:0007669"/>
    <property type="project" value="UniProtKB-KW"/>
</dbReference>
<feature type="compositionally biased region" description="Polar residues" evidence="8">
    <location>
        <begin position="73"/>
        <end position="92"/>
    </location>
</feature>
<dbReference type="CDD" id="cd02845">
    <property type="entry name" value="PAZ_piwi_like"/>
    <property type="match status" value="1"/>
</dbReference>
<dbReference type="CDD" id="cd04658">
    <property type="entry name" value="Piwi_piwi-like_Euk"/>
    <property type="match status" value="1"/>
</dbReference>
<dbReference type="InterPro" id="IPR036397">
    <property type="entry name" value="RNaseH_sf"/>
</dbReference>
<reference evidence="11 12" key="1">
    <citation type="submission" date="2024-03" db="EMBL/GenBank/DDBJ databases">
        <title>Adaptation during the transition from Ophiocordyceps entomopathogen to insect associate is accompanied by gene loss and intensified selection.</title>
        <authorList>
            <person name="Ward C.M."/>
            <person name="Onetto C.A."/>
            <person name="Borneman A.R."/>
        </authorList>
    </citation>
    <scope>NUCLEOTIDE SEQUENCE [LARGE SCALE GENOMIC DNA]</scope>
    <source>
        <strain evidence="11">AWRI1</strain>
        <tissue evidence="11">Single Adult Female</tissue>
    </source>
</reference>
<dbReference type="GO" id="GO:0140965">
    <property type="term" value="P:secondary piRNA processing"/>
    <property type="evidence" value="ECO:0007669"/>
    <property type="project" value="UniProtKB-ARBA"/>
</dbReference>
<comment type="caution">
    <text evidence="11">The sequence shown here is derived from an EMBL/GenBank/DDBJ whole genome shotgun (WGS) entry which is preliminary data.</text>
</comment>
<dbReference type="EMBL" id="JBBCAQ010000023">
    <property type="protein sequence ID" value="KAK7588202.1"/>
    <property type="molecule type" value="Genomic_DNA"/>
</dbReference>
<feature type="domain" description="PAZ" evidence="9">
    <location>
        <begin position="323"/>
        <end position="437"/>
    </location>
</feature>
<dbReference type="PANTHER" id="PTHR22891">
    <property type="entry name" value="EUKARYOTIC TRANSLATION INITIATION FACTOR 2C"/>
    <property type="match status" value="1"/>
</dbReference>
<accession>A0AAN9Y4S2</accession>
<evidence type="ECO:0000256" key="4">
    <source>
        <dbReference type="ARBA" id="ARBA00022782"/>
    </source>
</evidence>
<dbReference type="Gene3D" id="3.40.50.2300">
    <property type="match status" value="1"/>
</dbReference>
<dbReference type="GO" id="GO:0005737">
    <property type="term" value="C:cytoplasm"/>
    <property type="evidence" value="ECO:0007669"/>
    <property type="project" value="UniProtKB-SubCell"/>
</dbReference>
<feature type="region of interest" description="Disordered" evidence="8">
    <location>
        <begin position="129"/>
        <end position="153"/>
    </location>
</feature>
<dbReference type="SUPFAM" id="SSF101690">
    <property type="entry name" value="PAZ domain"/>
    <property type="match status" value="1"/>
</dbReference>
<sequence length="909" mass="102917">MQPAPRGRGRAALFAQSTSETHESVPIGRGRSLISESAEEPRPRGRGALFKSAASQASSSSGVGQDGDHKTVVSDTTFESGTALTEYSSGSASEEPRKGRGRAALFSQRTPSSSDVALEMKQVTLTDKPKEIFTGPSPSPEKRDPISMSGKQGQTIPATANYIRLEYSDLNRGIQEYEVSFKPSVDSTRERSFIVNTQFQKFGGRVKVYDLGLRLFTPDKLSNDINVASVTLRSGLTVEITMKYKRTKKFSDCRFVLNIIFKRIMNELQLVKFGRSDFNPNAAHYISEYKLEIWPGCITAIDEYEGGIMLNCDASHRVLRSQTCLDVICDIARARATQNVDHRNEIQDAFIGVSVIANYNKKVYKIDEIDFTRNPQSTFMKNNEPISFEEYYKTQYNIEIKDRSQPMLVHRNRRKEKGKEKVDELILLVPELCSPTGLTDKMRSDFKLMKAVADKTRVSPAQRQQALTQFVKGIKSNERANQQLLDWNLKLPDTTVDLMARVMEPEKIIFGGNRSVSEINADWGRAASNNKMLSAVDLIRWGILYFNKNARNVNEFVDCFMDISRRVGLDVQKPKLVSLNNDQTGTYRDEIKKLAPANPQILVIIFPTNRDDRYAAIKKLCNCDLGLASQVINLRTISNQKSLKSVVTKVILQMNCKVGGALWGVTIPYKEEGIMFCGLDAYHDAARRTHSVIALVASTNQTCTRWASGTSPHNRGQEISNVIIGLLRDCIELWQKTNQTFPSRIVMYRDGVGDGQLGVVRDFEVPQFYKLFSRIREDYKPKLTYIIVQKRINTRIYAKERGQFGNPMPGTVMDHTITRRDWFDYFLVSQNVRQGTVSPTHYVVIHDESEMSVDTIQKLSYKMTHLYYNWNGTVRVPAPCQYAHKLAYLVGQHMHAPATENLRNVLFFL</sequence>
<dbReference type="Pfam" id="PF02171">
    <property type="entry name" value="Piwi"/>
    <property type="match status" value="1"/>
</dbReference>
<feature type="region of interest" description="Disordered" evidence="8">
    <location>
        <begin position="1"/>
        <end position="113"/>
    </location>
</feature>
<evidence type="ECO:0000256" key="5">
    <source>
        <dbReference type="ARBA" id="ARBA00022884"/>
    </source>
</evidence>
<dbReference type="SMART" id="SM00950">
    <property type="entry name" value="Piwi"/>
    <property type="match status" value="1"/>
</dbReference>
<evidence type="ECO:0000256" key="6">
    <source>
        <dbReference type="ARBA" id="ARBA00023158"/>
    </source>
</evidence>
<keyword evidence="5" id="KW-0694">RNA-binding</keyword>
<evidence type="ECO:0000256" key="1">
    <source>
        <dbReference type="ARBA" id="ARBA00004496"/>
    </source>
</evidence>
<organism evidence="11 12">
    <name type="scientific">Parthenolecanium corni</name>
    <dbReference type="NCBI Taxonomy" id="536013"/>
    <lineage>
        <taxon>Eukaryota</taxon>
        <taxon>Metazoa</taxon>
        <taxon>Ecdysozoa</taxon>
        <taxon>Arthropoda</taxon>
        <taxon>Hexapoda</taxon>
        <taxon>Insecta</taxon>
        <taxon>Pterygota</taxon>
        <taxon>Neoptera</taxon>
        <taxon>Paraneoptera</taxon>
        <taxon>Hemiptera</taxon>
        <taxon>Sternorrhyncha</taxon>
        <taxon>Coccoidea</taxon>
        <taxon>Coccidae</taxon>
        <taxon>Parthenolecanium</taxon>
    </lineage>
</organism>
<evidence type="ECO:0000259" key="9">
    <source>
        <dbReference type="PROSITE" id="PS50821"/>
    </source>
</evidence>
<dbReference type="PROSITE" id="PS50822">
    <property type="entry name" value="PIWI"/>
    <property type="match status" value="1"/>
</dbReference>
<gene>
    <name evidence="11" type="ORF">V9T40_005447</name>
</gene>
<keyword evidence="6" id="KW-0943">RNA-mediated gene silencing</keyword>
<dbReference type="AlphaFoldDB" id="A0AAN9Y4S2"/>
<dbReference type="InterPro" id="IPR003165">
    <property type="entry name" value="Piwi"/>
</dbReference>
<evidence type="ECO:0000313" key="11">
    <source>
        <dbReference type="EMBL" id="KAK7588202.1"/>
    </source>
</evidence>
<keyword evidence="3" id="KW-0963">Cytoplasm</keyword>
<dbReference type="Gene3D" id="2.170.260.10">
    <property type="entry name" value="paz domain"/>
    <property type="match status" value="1"/>
</dbReference>
<proteinExistence type="inferred from homology"/>
<dbReference type="InterPro" id="IPR003100">
    <property type="entry name" value="PAZ_dom"/>
</dbReference>
<dbReference type="SUPFAM" id="SSF53098">
    <property type="entry name" value="Ribonuclease H-like"/>
    <property type="match status" value="1"/>
</dbReference>
<name>A0AAN9Y4S2_9HEMI</name>
<dbReference type="Gene3D" id="3.30.420.10">
    <property type="entry name" value="Ribonuclease H-like superfamily/Ribonuclease H"/>
    <property type="match status" value="1"/>
</dbReference>
<dbReference type="Pfam" id="PF02170">
    <property type="entry name" value="PAZ"/>
    <property type="match status" value="1"/>
</dbReference>
<dbReference type="FunFam" id="3.30.420.10:FF:000014">
    <property type="entry name" value="Piwi-like RNA-mediated gene silencing 1"/>
    <property type="match status" value="1"/>
</dbReference>
<keyword evidence="12" id="KW-1185">Reference proteome</keyword>
<comment type="similarity">
    <text evidence="7">Belongs to the argonaute family. Piwi subfamily.</text>
</comment>
<feature type="domain" description="Piwi" evidence="10">
    <location>
        <begin position="601"/>
        <end position="895"/>
    </location>
</feature>
<evidence type="ECO:0000256" key="7">
    <source>
        <dbReference type="ARBA" id="ARBA00038291"/>
    </source>
</evidence>
<dbReference type="SMART" id="SM00949">
    <property type="entry name" value="PAZ"/>
    <property type="match status" value="1"/>
</dbReference>
<comment type="subcellular location">
    <subcellularLocation>
        <location evidence="1">Cytoplasm</location>
    </subcellularLocation>
</comment>